<dbReference type="EMBL" id="QRVL01000003">
    <property type="protein sequence ID" value="RGS41232.1"/>
    <property type="molecule type" value="Genomic_DNA"/>
</dbReference>
<gene>
    <name evidence="1" type="ORF">DWX93_06115</name>
</gene>
<evidence type="ECO:0008006" key="3">
    <source>
        <dbReference type="Google" id="ProtNLM"/>
    </source>
</evidence>
<accession>A0A395VBJ5</accession>
<evidence type="ECO:0000313" key="2">
    <source>
        <dbReference type="Proteomes" id="UP000266172"/>
    </source>
</evidence>
<reference evidence="1 2" key="1">
    <citation type="submission" date="2018-08" db="EMBL/GenBank/DDBJ databases">
        <title>A genome reference for cultivated species of the human gut microbiota.</title>
        <authorList>
            <person name="Zou Y."/>
            <person name="Xue W."/>
            <person name="Luo G."/>
        </authorList>
    </citation>
    <scope>NUCLEOTIDE SEQUENCE [LARGE SCALE GENOMIC DNA]</scope>
    <source>
        <strain evidence="1 2">AF22-12AC</strain>
    </source>
</reference>
<name>A0A395VBJ5_9FIRM</name>
<proteinExistence type="predicted"/>
<comment type="caution">
    <text evidence="1">The sequence shown here is derived from an EMBL/GenBank/DDBJ whole genome shotgun (WGS) entry which is preliminary data.</text>
</comment>
<sequence length="179" mass="20937">MITIKEFYGDVKDIDESVLAVKSDCLWEKGSLLDIKNLVTPQLFYLHILVNLIGNWKYEGWWFIMCEMVQFVPYIAETLSQAGAEDMKTTFEKVIDCFPGDTRFEDSEEYFDIVNFLQSMAYKVKNESLKTITREERKANIKKLQKCVDKLDEITSRYWGDDAPGHGWKQAIDYIELNC</sequence>
<dbReference type="AlphaFoldDB" id="A0A395VBJ5"/>
<dbReference type="Proteomes" id="UP000266172">
    <property type="component" value="Unassembled WGS sequence"/>
</dbReference>
<evidence type="ECO:0000313" key="1">
    <source>
        <dbReference type="EMBL" id="RGS41232.1"/>
    </source>
</evidence>
<dbReference type="RefSeq" id="WP_118097004.1">
    <property type="nucleotide sequence ID" value="NZ_CAUGCI010000051.1"/>
</dbReference>
<organism evidence="1 2">
    <name type="scientific">Roseburia hominis</name>
    <dbReference type="NCBI Taxonomy" id="301301"/>
    <lineage>
        <taxon>Bacteria</taxon>
        <taxon>Bacillati</taxon>
        <taxon>Bacillota</taxon>
        <taxon>Clostridia</taxon>
        <taxon>Lachnospirales</taxon>
        <taxon>Lachnospiraceae</taxon>
        <taxon>Roseburia</taxon>
    </lineage>
</organism>
<protein>
    <recommendedName>
        <fullName evidence="3">DUF4375 domain-containing protein</fullName>
    </recommendedName>
</protein>